<reference evidence="26 27" key="2">
    <citation type="submission" date="2025-04" db="UniProtKB">
        <authorList>
            <consortium name="RefSeq"/>
        </authorList>
    </citation>
    <scope>IDENTIFICATION</scope>
    <source>
        <tissue evidence="26 27">Young leaves</tissue>
    </source>
</reference>
<name>A0A8B7CBU4_PHODC</name>
<dbReference type="InterPro" id="IPR004567">
    <property type="entry name" value="Type_II_PanK"/>
</dbReference>
<sequence>MAGSPNNSNEIDNKEENLRECNKEEEAVKEMAPGSSAPIHRSSSRPQLDVSGAAIQGNFEERNPTILLPNQSDDISHLALDIGGSLIKLVYFSRHEEQSLDDKRRRSIKKRFGISNGSRRSYPILGGRLHFVKFETGKLNECLDFISSKQLHLGGLDSPSWRSGTRPEDNAIIIKATGGGAYKFADVFKERLGVSLDKEDEMDCLVAGANFLLKAIRHEAFTHMEGQKEFVQIDHNDLFPYLLVNVGSGVSIIKVDGDGKFQRVSGTNVGGGTYWGLGRLLTKCKSFDELLELSQQGDNSNVDMLVGDIYGGMDYSKIGLSASTIASSFGKTISESKELLDYRPEDISLSLLRMISYNIGQISYLNALRYGLKRIFFGGFFIRGHAYTMDTISFAVHFWSKGQAQAMFLRHEGFLGALGAFMSYEEHGLDVLRAHQLVERFPMGAPYVGGKIHGPPLGDLNEKISWMEKFVQKGTEITAPVPMAPPGTTGVGGFDRPSSRGNTLRSDASAALNIGVLHLVPTLEVFPLLADPKMYEPNTIDLSDHSELEFWFMVLSEHLPDLVDKAVASEGGTDDAKRRGDAFARAFSAHLARLMEEPAAYGKLGLANLLELREECLREFQFVDAYITIKQRENEASLAVLPDLLIELDSMNEEERLLALIEGVLAANIFDWGSRACVDLYHEGTIIEIYRMSRKKMQRPWRVDDFDMFKKRMLGCGDKKPPPHRRALLFVDNSGADVVLGMLPLARELLRRGTEVFLVANSLPALNDVTANELPEIVAEAAKHCDILRKAAEAGGLLVDAMVSVEHGLVDNSASVPLMVVENGCGSPCIDFRQVSSELAAAARGADLIILEGMGRALHTNFNARFRCDALKLAMMKNQRLAEKLFNGNLYDCVCRFEPAGEQQQHNFS</sequence>
<evidence type="ECO:0000256" key="2">
    <source>
        <dbReference type="ARBA" id="ARBA00001967"/>
    </source>
</evidence>
<dbReference type="GO" id="GO:0005829">
    <property type="term" value="C:cytosol"/>
    <property type="evidence" value="ECO:0007669"/>
    <property type="project" value="TreeGrafter"/>
</dbReference>
<organism evidence="25 26">
    <name type="scientific">Phoenix dactylifera</name>
    <name type="common">Date palm</name>
    <dbReference type="NCBI Taxonomy" id="42345"/>
    <lineage>
        <taxon>Eukaryota</taxon>
        <taxon>Viridiplantae</taxon>
        <taxon>Streptophyta</taxon>
        <taxon>Embryophyta</taxon>
        <taxon>Tracheophyta</taxon>
        <taxon>Spermatophyta</taxon>
        <taxon>Magnoliopsida</taxon>
        <taxon>Liliopsida</taxon>
        <taxon>Arecaceae</taxon>
        <taxon>Coryphoideae</taxon>
        <taxon>Phoeniceae</taxon>
        <taxon>Phoenix</taxon>
    </lineage>
</organism>
<dbReference type="FunFam" id="3.30.420.40:FF:000442">
    <property type="entry name" value="Pantothenate kinase 1"/>
    <property type="match status" value="1"/>
</dbReference>
<comment type="cofactor">
    <cofactor evidence="1">
        <name>Mn(2+)</name>
        <dbReference type="ChEBI" id="CHEBI:29035"/>
    </cofactor>
</comment>
<comment type="catalytic activity">
    <reaction evidence="18">
        <text>(R)-pantothenate + ATP = (R)-4'-phosphopantothenate + ADP + H(+)</text>
        <dbReference type="Rhea" id="RHEA:16373"/>
        <dbReference type="ChEBI" id="CHEBI:10986"/>
        <dbReference type="ChEBI" id="CHEBI:15378"/>
        <dbReference type="ChEBI" id="CHEBI:29032"/>
        <dbReference type="ChEBI" id="CHEBI:30616"/>
        <dbReference type="ChEBI" id="CHEBI:456216"/>
        <dbReference type="EC" id="2.7.1.33"/>
    </reaction>
    <physiologicalReaction direction="left-to-right" evidence="18">
        <dbReference type="Rhea" id="RHEA:16374"/>
    </physiologicalReaction>
</comment>
<dbReference type="GO" id="GO:0046872">
    <property type="term" value="F:metal ion binding"/>
    <property type="evidence" value="ECO:0007669"/>
    <property type="project" value="UniProtKB-KW"/>
</dbReference>
<evidence type="ECO:0000256" key="21">
    <source>
        <dbReference type="ARBA" id="ARBA00068274"/>
    </source>
</evidence>
<dbReference type="GO" id="GO:0005524">
    <property type="term" value="F:ATP binding"/>
    <property type="evidence" value="ECO:0007669"/>
    <property type="project" value="UniProtKB-UniRule"/>
</dbReference>
<evidence type="ECO:0000256" key="3">
    <source>
        <dbReference type="ARBA" id="ARBA00005225"/>
    </source>
</evidence>
<evidence type="ECO:0000256" key="20">
    <source>
        <dbReference type="ARBA" id="ARBA00061149"/>
    </source>
</evidence>
<feature type="compositionally biased region" description="Polar residues" evidence="23">
    <location>
        <begin position="1"/>
        <end position="10"/>
    </location>
</feature>
<keyword evidence="11" id="KW-0378">Hydrolase</keyword>
<evidence type="ECO:0000256" key="17">
    <source>
        <dbReference type="ARBA" id="ARBA00050986"/>
    </source>
</evidence>
<dbReference type="InterPro" id="IPR015844">
    <property type="entry name" value="PanK_long"/>
</dbReference>
<dbReference type="PANTHER" id="PTHR12280">
    <property type="entry name" value="PANTOTHENATE KINASE"/>
    <property type="match status" value="1"/>
</dbReference>
<evidence type="ECO:0000256" key="10">
    <source>
        <dbReference type="ARBA" id="ARBA00022777"/>
    </source>
</evidence>
<dbReference type="Gene3D" id="3.30.420.510">
    <property type="match status" value="1"/>
</dbReference>
<comment type="pathway">
    <text evidence="3 22">Cofactor biosynthesis; coenzyme A biosynthesis; CoA from (R)-pantothenate: step 1/5.</text>
</comment>
<dbReference type="FunFam" id="3.30.420.40:FF:000273">
    <property type="entry name" value="Pantothenate kinase 2"/>
    <property type="match status" value="1"/>
</dbReference>
<accession>A0A8B7CBU4</accession>
<dbReference type="InterPro" id="IPR035073">
    <property type="entry name" value="At2g17340_3_helix_bundle"/>
</dbReference>
<dbReference type="RefSeq" id="XP_008795924.2">
    <property type="nucleotide sequence ID" value="XM_008797702.4"/>
</dbReference>
<evidence type="ECO:0000256" key="16">
    <source>
        <dbReference type="ARBA" id="ARBA00029319"/>
    </source>
</evidence>
<comment type="catalytic activity">
    <reaction evidence="17">
        <text>(R)-4'-phosphopantothenate + H2O = (R)-pantothenate + phosphate</text>
        <dbReference type="Rhea" id="RHEA:68332"/>
        <dbReference type="ChEBI" id="CHEBI:10986"/>
        <dbReference type="ChEBI" id="CHEBI:15377"/>
        <dbReference type="ChEBI" id="CHEBI:29032"/>
        <dbReference type="ChEBI" id="CHEBI:43474"/>
    </reaction>
    <physiologicalReaction direction="left-to-right" evidence="17">
        <dbReference type="Rhea" id="RHEA:68333"/>
    </physiologicalReaction>
</comment>
<evidence type="ECO:0000256" key="19">
    <source>
        <dbReference type="ARBA" id="ARBA00058977"/>
    </source>
</evidence>
<evidence type="ECO:0000259" key="24">
    <source>
        <dbReference type="Pfam" id="PF01937"/>
    </source>
</evidence>
<evidence type="ECO:0000313" key="26">
    <source>
        <dbReference type="RefSeq" id="XP_008795923.2"/>
    </source>
</evidence>
<dbReference type="Pfam" id="PF01937">
    <property type="entry name" value="ARMT1-like_dom"/>
    <property type="match status" value="1"/>
</dbReference>
<evidence type="ECO:0000256" key="22">
    <source>
        <dbReference type="PIRNR" id="PIRNR036939"/>
    </source>
</evidence>
<comment type="catalytic activity">
    <reaction evidence="16">
        <text>(R)-4'-phosphopantetheine sulfonate + H2O = (R)-pantetheine sulfonate + phosphate</text>
        <dbReference type="Rhea" id="RHEA:68336"/>
        <dbReference type="ChEBI" id="CHEBI:15377"/>
        <dbReference type="ChEBI" id="CHEBI:43474"/>
        <dbReference type="ChEBI" id="CHEBI:177300"/>
        <dbReference type="ChEBI" id="CHEBI:177301"/>
    </reaction>
    <physiologicalReaction direction="left-to-right" evidence="16">
        <dbReference type="Rhea" id="RHEA:68337"/>
    </physiologicalReaction>
</comment>
<keyword evidence="8" id="KW-0479">Metal-binding</keyword>
<dbReference type="InterPro" id="IPR036075">
    <property type="entry name" value="ARMT-1-like_metal-bd_sf"/>
</dbReference>
<dbReference type="Pfam" id="PF03630">
    <property type="entry name" value="Fumble"/>
    <property type="match status" value="1"/>
</dbReference>
<evidence type="ECO:0000256" key="6">
    <source>
        <dbReference type="ARBA" id="ARBA00022596"/>
    </source>
</evidence>
<evidence type="ECO:0000256" key="1">
    <source>
        <dbReference type="ARBA" id="ARBA00001936"/>
    </source>
</evidence>
<dbReference type="GO" id="GO:0016787">
    <property type="term" value="F:hydrolase activity"/>
    <property type="evidence" value="ECO:0007669"/>
    <property type="project" value="UniProtKB-KW"/>
</dbReference>
<comment type="catalytic activity">
    <reaction evidence="15">
        <text>(R)-4'-phosphopantetheine + H2O = (R)-pantetheine + phosphate</text>
        <dbReference type="Rhea" id="RHEA:68328"/>
        <dbReference type="ChEBI" id="CHEBI:15377"/>
        <dbReference type="ChEBI" id="CHEBI:16753"/>
        <dbReference type="ChEBI" id="CHEBI:43474"/>
        <dbReference type="ChEBI" id="CHEBI:61723"/>
    </reaction>
    <physiologicalReaction direction="left-to-right" evidence="15">
        <dbReference type="Rhea" id="RHEA:68329"/>
    </physiologicalReaction>
</comment>
<evidence type="ECO:0000256" key="4">
    <source>
        <dbReference type="ARBA" id="ARBA00005538"/>
    </source>
</evidence>
<proteinExistence type="inferred from homology"/>
<evidence type="ECO:0000256" key="18">
    <source>
        <dbReference type="ARBA" id="ARBA00051980"/>
    </source>
</evidence>
<dbReference type="EC" id="2.7.1.33" evidence="5 22"/>
<comment type="function">
    <text evidence="19">Catalyzes the phosphorylation of pantothenate the first step in CoA biosynthesis. May play a role in the physiological regulation of the intracellular CoA concentration. Functionally redudant with PANK1. The phosphatase activity shows preference for normal or oxidatively damaged intermediates of 4'-phosphopantetheine, which provides strong indirect evidence that the phosphatase activity pre-empts damage in the CoA pathway. Hydrolyzing excess 4'-phosphopantetheine could constitute a directed overflow mechanism to prevent its oxidation to the S-sulfonate, sulfonate, or other forms. Hydrolyzing 4'-phosphopantetheine sulfonate or S-sulfonate would forestall their conversion to inactive forms of CoA and acyl carrier protein.</text>
</comment>
<keyword evidence="14" id="KW-0464">Manganese</keyword>
<keyword evidence="12 22" id="KW-0067">ATP-binding</keyword>
<dbReference type="FunFam" id="1.20.1700.10:FF:000002">
    <property type="entry name" value="Pantothenate kinase 2"/>
    <property type="match status" value="1"/>
</dbReference>
<evidence type="ECO:0000256" key="9">
    <source>
        <dbReference type="ARBA" id="ARBA00022741"/>
    </source>
</evidence>
<keyword evidence="7 22" id="KW-0808">Transferase</keyword>
<reference evidence="25" key="1">
    <citation type="journal article" date="2019" name="Nat. Commun.">
        <title>Genome-wide association mapping of date palm fruit traits.</title>
        <authorList>
            <person name="Hazzouri K.M."/>
            <person name="Gros-Balthazard M."/>
            <person name="Flowers J.M."/>
            <person name="Copetti D."/>
            <person name="Lemansour A."/>
            <person name="Lebrun M."/>
            <person name="Masmoudi K."/>
            <person name="Ferrand S."/>
            <person name="Dhar M.I."/>
            <person name="Fresquez Z.A."/>
            <person name="Rosas U."/>
            <person name="Zhang J."/>
            <person name="Talag J."/>
            <person name="Lee S."/>
            <person name="Kudrna D."/>
            <person name="Powell R.F."/>
            <person name="Leitch I.J."/>
            <person name="Krueger R.R."/>
            <person name="Wing R.A."/>
            <person name="Amiri K.M.A."/>
            <person name="Purugganan M.D."/>
        </authorList>
    </citation>
    <scope>NUCLEOTIDE SEQUENCE [LARGE SCALE GENOMIC DNA]</scope>
    <source>
        <strain evidence="25">cv. Khalas</strain>
    </source>
</reference>
<dbReference type="RefSeq" id="XP_008795923.2">
    <property type="nucleotide sequence ID" value="XM_008797701.4"/>
</dbReference>
<keyword evidence="9 22" id="KW-0547">Nucleotide-binding</keyword>
<dbReference type="PIRSF" id="PIRSF036939">
    <property type="entry name" value="PanK_long"/>
    <property type="match status" value="1"/>
</dbReference>
<evidence type="ECO:0000256" key="7">
    <source>
        <dbReference type="ARBA" id="ARBA00022679"/>
    </source>
</evidence>
<gene>
    <name evidence="26 27" type="primary">LOC103711528</name>
</gene>
<protein>
    <recommendedName>
        <fullName evidence="21 22">Pantothenate kinase 2</fullName>
        <ecNumber evidence="5 22">2.7.1.33</ecNumber>
    </recommendedName>
</protein>
<dbReference type="InterPro" id="IPR002791">
    <property type="entry name" value="ARMT1-like_metal-bd"/>
</dbReference>
<evidence type="ECO:0000256" key="15">
    <source>
        <dbReference type="ARBA" id="ARBA00029312"/>
    </source>
</evidence>
<feature type="domain" description="Damage-control phosphatase ARMT1-like metal-binding" evidence="24">
    <location>
        <begin position="563"/>
        <end position="885"/>
    </location>
</feature>
<dbReference type="Proteomes" id="UP000228380">
    <property type="component" value="Chromosome 15"/>
</dbReference>
<dbReference type="InterPro" id="IPR043129">
    <property type="entry name" value="ATPase_NBD"/>
</dbReference>
<evidence type="ECO:0000313" key="27">
    <source>
        <dbReference type="RefSeq" id="XP_008795924.2"/>
    </source>
</evidence>
<comment type="similarity">
    <text evidence="20">In the C-terminal section; belongs to the damage-control phosphatase family. Phosphopantetheine phosphatase II subfamily.</text>
</comment>
<keyword evidence="10 22" id="KW-0418">Kinase</keyword>
<dbReference type="AlphaFoldDB" id="A0A8B7CBU4"/>
<evidence type="ECO:0000313" key="25">
    <source>
        <dbReference type="Proteomes" id="UP000228380"/>
    </source>
</evidence>
<evidence type="ECO:0000256" key="23">
    <source>
        <dbReference type="SAM" id="MobiDB-lite"/>
    </source>
</evidence>
<evidence type="ECO:0000256" key="8">
    <source>
        <dbReference type="ARBA" id="ARBA00022723"/>
    </source>
</evidence>
<dbReference type="UniPathway" id="UPA00241">
    <property type="reaction ID" value="UER00352"/>
</dbReference>
<dbReference type="GO" id="GO:0004594">
    <property type="term" value="F:pantothenate kinase activity"/>
    <property type="evidence" value="ECO:0007669"/>
    <property type="project" value="UniProtKB-UniRule"/>
</dbReference>
<dbReference type="GeneID" id="103711528"/>
<feature type="region of interest" description="Disordered" evidence="23">
    <location>
        <begin position="1"/>
        <end position="48"/>
    </location>
</feature>
<dbReference type="SUPFAM" id="SSF111321">
    <property type="entry name" value="AF1104-like"/>
    <property type="match status" value="1"/>
</dbReference>
<comment type="similarity">
    <text evidence="4">In the N-terminal section; belongs to the type II pantothenate kinase family.</text>
</comment>
<comment type="cofactor">
    <cofactor evidence="2">
        <name>Ni(2+)</name>
        <dbReference type="ChEBI" id="CHEBI:49786"/>
    </cofactor>
</comment>
<dbReference type="GO" id="GO:0005634">
    <property type="term" value="C:nucleus"/>
    <property type="evidence" value="ECO:0007669"/>
    <property type="project" value="TreeGrafter"/>
</dbReference>
<dbReference type="OrthoDB" id="498611at2759"/>
<keyword evidence="6" id="KW-0533">Nickel</keyword>
<dbReference type="Gene3D" id="3.30.420.40">
    <property type="match status" value="1"/>
</dbReference>
<dbReference type="CDD" id="cd24123">
    <property type="entry name" value="ASKHA_NBD_PanK-II_Pank4"/>
    <property type="match status" value="1"/>
</dbReference>
<dbReference type="FunFam" id="3.30.420.510:FF:000003">
    <property type="entry name" value="Pantothenate kinase 2"/>
    <property type="match status" value="1"/>
</dbReference>
<dbReference type="Gene3D" id="1.20.1700.10">
    <property type="entry name" value="AF1104-like"/>
    <property type="match status" value="1"/>
</dbReference>
<evidence type="ECO:0000256" key="14">
    <source>
        <dbReference type="ARBA" id="ARBA00023211"/>
    </source>
</evidence>
<evidence type="ECO:0000256" key="13">
    <source>
        <dbReference type="ARBA" id="ARBA00022993"/>
    </source>
</evidence>
<evidence type="ECO:0000256" key="12">
    <source>
        <dbReference type="ARBA" id="ARBA00022840"/>
    </source>
</evidence>
<dbReference type="PANTHER" id="PTHR12280:SF20">
    <property type="entry name" value="4'-PHOSPHOPANTETHEINE PHOSPHATASE"/>
    <property type="match status" value="1"/>
</dbReference>
<dbReference type="NCBIfam" id="TIGR00555">
    <property type="entry name" value="panK_eukar"/>
    <property type="match status" value="1"/>
</dbReference>
<keyword evidence="25" id="KW-1185">Reference proteome</keyword>
<dbReference type="GO" id="GO:0015937">
    <property type="term" value="P:coenzyme A biosynthetic process"/>
    <property type="evidence" value="ECO:0007669"/>
    <property type="project" value="UniProtKB-UniRule"/>
</dbReference>
<evidence type="ECO:0000256" key="5">
    <source>
        <dbReference type="ARBA" id="ARBA00012102"/>
    </source>
</evidence>
<feature type="compositionally biased region" description="Basic and acidic residues" evidence="23">
    <location>
        <begin position="11"/>
        <end position="29"/>
    </location>
</feature>
<dbReference type="KEGG" id="pda:103711528"/>
<dbReference type="SUPFAM" id="SSF53067">
    <property type="entry name" value="Actin-like ATPase domain"/>
    <property type="match status" value="2"/>
</dbReference>
<comment type="similarity">
    <text evidence="22">Belongs to the type II pantothenate kinase family.</text>
</comment>
<keyword evidence="13 22" id="KW-0173">Coenzyme A biosynthesis</keyword>
<evidence type="ECO:0000256" key="11">
    <source>
        <dbReference type="ARBA" id="ARBA00022801"/>
    </source>
</evidence>
<dbReference type="Gene3D" id="3.40.50.10880">
    <property type="entry name" value="Uncharacterised protein PF01937, DUF89, domain 3"/>
    <property type="match status" value="1"/>
</dbReference>